<name>A0A8W8NV72_MAGGI</name>
<accession>A0A8W8NV72</accession>
<reference evidence="1" key="1">
    <citation type="submission" date="2022-08" db="UniProtKB">
        <authorList>
            <consortium name="EnsemblMetazoa"/>
        </authorList>
    </citation>
    <scope>IDENTIFICATION</scope>
    <source>
        <strain evidence="1">05x7-T-G4-1.051#20</strain>
    </source>
</reference>
<dbReference type="AlphaFoldDB" id="A0A8W8NV72"/>
<dbReference type="EnsemblMetazoa" id="G8443.1">
    <property type="protein sequence ID" value="G8443.1:cds"/>
    <property type="gene ID" value="G8443"/>
</dbReference>
<proteinExistence type="predicted"/>
<organism evidence="1 2">
    <name type="scientific">Magallana gigas</name>
    <name type="common">Pacific oyster</name>
    <name type="synonym">Crassostrea gigas</name>
    <dbReference type="NCBI Taxonomy" id="29159"/>
    <lineage>
        <taxon>Eukaryota</taxon>
        <taxon>Metazoa</taxon>
        <taxon>Spiralia</taxon>
        <taxon>Lophotrochozoa</taxon>
        <taxon>Mollusca</taxon>
        <taxon>Bivalvia</taxon>
        <taxon>Autobranchia</taxon>
        <taxon>Pteriomorphia</taxon>
        <taxon>Ostreida</taxon>
        <taxon>Ostreoidea</taxon>
        <taxon>Ostreidae</taxon>
        <taxon>Magallana</taxon>
    </lineage>
</organism>
<protein>
    <submittedName>
        <fullName evidence="1">Uncharacterized protein</fullName>
    </submittedName>
</protein>
<keyword evidence="2" id="KW-1185">Reference proteome</keyword>
<evidence type="ECO:0000313" key="1">
    <source>
        <dbReference type="EnsemblMetazoa" id="G8443.1:cds"/>
    </source>
</evidence>
<dbReference type="Proteomes" id="UP000005408">
    <property type="component" value="Unassembled WGS sequence"/>
</dbReference>
<sequence length="122" mass="13775">MGRSSRSSMIMAHWHGNGGQIIKYEDMELFPRPGQIKNIILHNVLIDDKSCVHILAQQAPCLDFLASFASCYQRKNEIMSCQMLPESNEGMVGVSILIVDRVFGETVDLRSFELSKIIITIF</sequence>
<evidence type="ECO:0000313" key="2">
    <source>
        <dbReference type="Proteomes" id="UP000005408"/>
    </source>
</evidence>